<feature type="domain" description="DUF1330" evidence="1">
    <location>
        <begin position="2"/>
        <end position="95"/>
    </location>
</feature>
<sequence length="98" mass="10994">MTVFAIAQISVHDRPRYERYVSRFMPVLKQYGGRLLAADERATVVEGAWPHDKLILMAFEDRAAFERWAGSPEYQEISKDRVAATEGVVLLVDGVPGA</sequence>
<dbReference type="EMBL" id="BAAAQD010000001">
    <property type="protein sequence ID" value="GAA1500713.1"/>
    <property type="molecule type" value="Genomic_DNA"/>
</dbReference>
<keyword evidence="3" id="KW-1185">Reference proteome</keyword>
<reference evidence="2 3" key="1">
    <citation type="journal article" date="2019" name="Int. J. Syst. Evol. Microbiol.">
        <title>The Global Catalogue of Microorganisms (GCM) 10K type strain sequencing project: providing services to taxonomists for standard genome sequencing and annotation.</title>
        <authorList>
            <consortium name="The Broad Institute Genomics Platform"/>
            <consortium name="The Broad Institute Genome Sequencing Center for Infectious Disease"/>
            <person name="Wu L."/>
            <person name="Ma J."/>
        </authorList>
    </citation>
    <scope>NUCLEOTIDE SEQUENCE [LARGE SCALE GENOMIC DNA]</scope>
    <source>
        <strain evidence="2 3">JCM 15933</strain>
    </source>
</reference>
<dbReference type="InterPro" id="IPR010753">
    <property type="entry name" value="DUF1330"/>
</dbReference>
<proteinExistence type="predicted"/>
<dbReference type="PANTHER" id="PTHR41521">
    <property type="match status" value="1"/>
</dbReference>
<protein>
    <submittedName>
        <fullName evidence="2">DUF1330 domain-containing protein</fullName>
    </submittedName>
</protein>
<dbReference type="RefSeq" id="WP_344499439.1">
    <property type="nucleotide sequence ID" value="NZ_BAAAQD010000001.1"/>
</dbReference>
<dbReference type="InterPro" id="IPR011008">
    <property type="entry name" value="Dimeric_a/b-barrel"/>
</dbReference>
<dbReference type="SUPFAM" id="SSF54909">
    <property type="entry name" value="Dimeric alpha+beta barrel"/>
    <property type="match status" value="1"/>
</dbReference>
<dbReference type="Proteomes" id="UP001501470">
    <property type="component" value="Unassembled WGS sequence"/>
</dbReference>
<dbReference type="PANTHER" id="PTHR41521:SF4">
    <property type="entry name" value="BLR0684 PROTEIN"/>
    <property type="match status" value="1"/>
</dbReference>
<gene>
    <name evidence="2" type="ORF">GCM10009827_007300</name>
</gene>
<evidence type="ECO:0000313" key="3">
    <source>
        <dbReference type="Proteomes" id="UP001501470"/>
    </source>
</evidence>
<accession>A0ABN1ZL75</accession>
<organism evidence="2 3">
    <name type="scientific">Dactylosporangium maewongense</name>
    <dbReference type="NCBI Taxonomy" id="634393"/>
    <lineage>
        <taxon>Bacteria</taxon>
        <taxon>Bacillati</taxon>
        <taxon>Actinomycetota</taxon>
        <taxon>Actinomycetes</taxon>
        <taxon>Micromonosporales</taxon>
        <taxon>Micromonosporaceae</taxon>
        <taxon>Dactylosporangium</taxon>
    </lineage>
</organism>
<dbReference type="Pfam" id="PF07045">
    <property type="entry name" value="DUF1330"/>
    <property type="match status" value="1"/>
</dbReference>
<evidence type="ECO:0000259" key="1">
    <source>
        <dbReference type="Pfam" id="PF07045"/>
    </source>
</evidence>
<name>A0ABN1ZL75_9ACTN</name>
<dbReference type="Gene3D" id="3.30.70.100">
    <property type="match status" value="1"/>
</dbReference>
<evidence type="ECO:0000313" key="2">
    <source>
        <dbReference type="EMBL" id="GAA1500713.1"/>
    </source>
</evidence>
<comment type="caution">
    <text evidence="2">The sequence shown here is derived from an EMBL/GenBank/DDBJ whole genome shotgun (WGS) entry which is preliminary data.</text>
</comment>